<evidence type="ECO:0000256" key="1">
    <source>
        <dbReference type="SAM" id="SignalP"/>
    </source>
</evidence>
<reference evidence="2 3" key="1">
    <citation type="submission" date="2017-01" db="EMBL/GenBank/DDBJ databases">
        <title>A new Hymenobacter.</title>
        <authorList>
            <person name="Liang Y."/>
            <person name="Feng F."/>
        </authorList>
    </citation>
    <scope>NUCLEOTIDE SEQUENCE [LARGE SCALE GENOMIC DNA]</scope>
    <source>
        <strain evidence="2">MIMBbqt21</strain>
    </source>
</reference>
<dbReference type="EMBL" id="MTSE01000027">
    <property type="protein sequence ID" value="OUJ70029.1"/>
    <property type="molecule type" value="Genomic_DNA"/>
</dbReference>
<dbReference type="Proteomes" id="UP000194873">
    <property type="component" value="Unassembled WGS sequence"/>
</dbReference>
<dbReference type="RefSeq" id="WP_086596946.1">
    <property type="nucleotide sequence ID" value="NZ_MTSE01000027.1"/>
</dbReference>
<sequence>MTRFLLLALGALALRPALSLAQTTPAAPTPPSTAWTDRSRALPDELRRLPVGLTLRHSPGVIYPEPNPAVPGGYVWKHSTAVRAEDADLEIVTCGSYIWYSAAGWQTNLHETPAEFAELFNCPGGKLKKGVTYTFARNYRYAASAKSLYGGDALWFIIAKDAQGRLYKGYGLIETEAAPQAVK</sequence>
<dbReference type="OrthoDB" id="882231at2"/>
<protein>
    <submittedName>
        <fullName evidence="2">Uncharacterized protein</fullName>
    </submittedName>
</protein>
<gene>
    <name evidence="2" type="ORF">BXP70_25495</name>
</gene>
<name>A0A243W841_9BACT</name>
<proteinExistence type="predicted"/>
<organism evidence="2 3">
    <name type="scientific">Hymenobacter crusticola</name>
    <dbReference type="NCBI Taxonomy" id="1770526"/>
    <lineage>
        <taxon>Bacteria</taxon>
        <taxon>Pseudomonadati</taxon>
        <taxon>Bacteroidota</taxon>
        <taxon>Cytophagia</taxon>
        <taxon>Cytophagales</taxon>
        <taxon>Hymenobacteraceae</taxon>
        <taxon>Hymenobacter</taxon>
    </lineage>
</organism>
<feature type="signal peptide" evidence="1">
    <location>
        <begin position="1"/>
        <end position="21"/>
    </location>
</feature>
<comment type="caution">
    <text evidence="2">The sequence shown here is derived from an EMBL/GenBank/DDBJ whole genome shotgun (WGS) entry which is preliminary data.</text>
</comment>
<feature type="chain" id="PRO_5012421884" evidence="1">
    <location>
        <begin position="22"/>
        <end position="183"/>
    </location>
</feature>
<evidence type="ECO:0000313" key="2">
    <source>
        <dbReference type="EMBL" id="OUJ70029.1"/>
    </source>
</evidence>
<keyword evidence="1" id="KW-0732">Signal</keyword>
<dbReference type="AlphaFoldDB" id="A0A243W841"/>
<evidence type="ECO:0000313" key="3">
    <source>
        <dbReference type="Proteomes" id="UP000194873"/>
    </source>
</evidence>
<keyword evidence="3" id="KW-1185">Reference proteome</keyword>
<accession>A0A243W841</accession>